<dbReference type="SUPFAM" id="SSF48208">
    <property type="entry name" value="Six-hairpin glycosidases"/>
    <property type="match status" value="1"/>
</dbReference>
<evidence type="ECO:0000256" key="2">
    <source>
        <dbReference type="ARBA" id="ARBA00007072"/>
    </source>
</evidence>
<keyword evidence="9" id="KW-1133">Transmembrane helix</keyword>
<dbReference type="GO" id="GO:0030245">
    <property type="term" value="P:cellulose catabolic process"/>
    <property type="evidence" value="ECO:0007669"/>
    <property type="project" value="UniProtKB-KW"/>
</dbReference>
<dbReference type="STRING" id="3469.A0A4Y7IDQ5"/>
<keyword evidence="12" id="KW-1185">Reference proteome</keyword>
<dbReference type="PANTHER" id="PTHR22298">
    <property type="entry name" value="ENDO-1,4-BETA-GLUCANASE"/>
    <property type="match status" value="1"/>
</dbReference>
<reference evidence="11 12" key="1">
    <citation type="journal article" date="2018" name="Science">
        <title>The opium poppy genome and morphinan production.</title>
        <authorList>
            <person name="Guo L."/>
            <person name="Winzer T."/>
            <person name="Yang X."/>
            <person name="Li Y."/>
            <person name="Ning Z."/>
            <person name="He Z."/>
            <person name="Teodor R."/>
            <person name="Lu Y."/>
            <person name="Bowser T.A."/>
            <person name="Graham I.A."/>
            <person name="Ye K."/>
        </authorList>
    </citation>
    <scope>NUCLEOTIDE SEQUENCE [LARGE SCALE GENOMIC DNA]</scope>
    <source>
        <strain evidence="12">cv. HN1</strain>
        <tissue evidence="11">Leaves</tissue>
    </source>
</reference>
<feature type="transmembrane region" description="Helical" evidence="9">
    <location>
        <begin position="76"/>
        <end position="97"/>
    </location>
</feature>
<evidence type="ECO:0000313" key="11">
    <source>
        <dbReference type="EMBL" id="RZC45882.1"/>
    </source>
</evidence>
<evidence type="ECO:0000256" key="4">
    <source>
        <dbReference type="ARBA" id="ARBA00022801"/>
    </source>
</evidence>
<keyword evidence="6" id="KW-0119">Carbohydrate metabolism</keyword>
<keyword evidence="9" id="KW-0812">Transmembrane</keyword>
<comment type="catalytic activity">
    <reaction evidence="1">
        <text>Endohydrolysis of (1-&gt;4)-beta-D-glucosidic linkages in cellulose, lichenin and cereal beta-D-glucans.</text>
        <dbReference type="EC" id="3.2.1.4"/>
    </reaction>
</comment>
<proteinExistence type="inferred from homology"/>
<accession>A0A4Y7IDQ5</accession>
<dbReference type="Pfam" id="PF00759">
    <property type="entry name" value="Glyco_hydro_9"/>
    <property type="match status" value="1"/>
</dbReference>
<evidence type="ECO:0000256" key="9">
    <source>
        <dbReference type="SAM" id="Phobius"/>
    </source>
</evidence>
<dbReference type="Gene3D" id="1.50.10.10">
    <property type="match status" value="1"/>
</dbReference>
<evidence type="ECO:0000256" key="5">
    <source>
        <dbReference type="ARBA" id="ARBA00023001"/>
    </source>
</evidence>
<sequence>MTTSDDIEGKSSMYVHTVSEACRLLPSSSQWNSIELEFHKFHSSTISIHNDNTPSGYSKSYDCNLFISDKSHFKRFIYVCVALVFIILATVLLVHFLPLNHTHQASSSLQDGNFGDPHVDLVGGYYDSGNNMKFTFPTAYTTTLLSWTVIEYHQKYSDIGELEHVKSIIKRGSDYLLKVFVLPNSTSDPTILYSQVGSTSTGKVNDDDCWQRPEDMKYQRPISICKSNSSDLAGEIIAALSATSLVFKGKNRSYSIQLIKAAEKLFELVIRNPNKQGTYTTDDACGKEARQFYNSSGYLDEIVWGGTWLFFATGNVSHLKYATDKVVLAMNAEEVDDGVFYWNNKLPASAVLLTRLKYFRDPGYPYEETLDSATNMTDLLMCSYLSSQRFTFTPGGLILLRPESSSRLQYAATASFLTKLYSDYIKLTQSSGRRCSTNSFSIEKLHKFSISQAST</sequence>
<dbReference type="Proteomes" id="UP000316621">
    <property type="component" value="Chromosome 1"/>
</dbReference>
<dbReference type="InterPro" id="IPR008928">
    <property type="entry name" value="6-hairpin_glycosidase_sf"/>
</dbReference>
<evidence type="ECO:0000313" key="12">
    <source>
        <dbReference type="Proteomes" id="UP000316621"/>
    </source>
</evidence>
<protein>
    <recommendedName>
        <fullName evidence="3">cellulase</fullName>
        <ecNumber evidence="3">3.2.1.4</ecNumber>
    </recommendedName>
</protein>
<name>A0A4Y7IDQ5_PAPSO</name>
<gene>
    <name evidence="11" type="ORF">C5167_038838</name>
</gene>
<keyword evidence="7" id="KW-0326">Glycosidase</keyword>
<evidence type="ECO:0000256" key="1">
    <source>
        <dbReference type="ARBA" id="ARBA00000966"/>
    </source>
</evidence>
<organism evidence="11 12">
    <name type="scientific">Papaver somniferum</name>
    <name type="common">Opium poppy</name>
    <dbReference type="NCBI Taxonomy" id="3469"/>
    <lineage>
        <taxon>Eukaryota</taxon>
        <taxon>Viridiplantae</taxon>
        <taxon>Streptophyta</taxon>
        <taxon>Embryophyta</taxon>
        <taxon>Tracheophyta</taxon>
        <taxon>Spermatophyta</taxon>
        <taxon>Magnoliopsida</taxon>
        <taxon>Ranunculales</taxon>
        <taxon>Papaveraceae</taxon>
        <taxon>Papaveroideae</taxon>
        <taxon>Papaver</taxon>
    </lineage>
</organism>
<keyword evidence="5" id="KW-0136">Cellulose degradation</keyword>
<dbReference type="EMBL" id="CM010715">
    <property type="protein sequence ID" value="RZC45882.1"/>
    <property type="molecule type" value="Genomic_DNA"/>
</dbReference>
<evidence type="ECO:0000256" key="3">
    <source>
        <dbReference type="ARBA" id="ARBA00012601"/>
    </source>
</evidence>
<dbReference type="AlphaFoldDB" id="A0A4Y7IDQ5"/>
<dbReference type="EC" id="3.2.1.4" evidence="3"/>
<dbReference type="OMA" id="VWGGTWL"/>
<dbReference type="InterPro" id="IPR012341">
    <property type="entry name" value="6hp_glycosidase-like_sf"/>
</dbReference>
<keyword evidence="9" id="KW-0472">Membrane</keyword>
<dbReference type="GO" id="GO:0008810">
    <property type="term" value="F:cellulase activity"/>
    <property type="evidence" value="ECO:0007669"/>
    <property type="project" value="UniProtKB-EC"/>
</dbReference>
<feature type="domain" description="Glycoside hydrolase family 9" evidence="10">
    <location>
        <begin position="104"/>
        <end position="437"/>
    </location>
</feature>
<dbReference type="Gramene" id="RZC45882">
    <property type="protein sequence ID" value="RZC45882"/>
    <property type="gene ID" value="C5167_038838"/>
</dbReference>
<comment type="similarity">
    <text evidence="2">Belongs to the glycosyl hydrolase 9 (cellulase E) family.</text>
</comment>
<dbReference type="InterPro" id="IPR001701">
    <property type="entry name" value="Glyco_hydro_9"/>
</dbReference>
<keyword evidence="8" id="KW-0624">Polysaccharide degradation</keyword>
<evidence type="ECO:0000256" key="6">
    <source>
        <dbReference type="ARBA" id="ARBA00023277"/>
    </source>
</evidence>
<evidence type="ECO:0000256" key="7">
    <source>
        <dbReference type="ARBA" id="ARBA00023295"/>
    </source>
</evidence>
<evidence type="ECO:0000259" key="10">
    <source>
        <dbReference type="Pfam" id="PF00759"/>
    </source>
</evidence>
<evidence type="ECO:0000256" key="8">
    <source>
        <dbReference type="ARBA" id="ARBA00023326"/>
    </source>
</evidence>
<keyword evidence="4" id="KW-0378">Hydrolase</keyword>